<dbReference type="EMBL" id="JAEFCI010003163">
    <property type="protein sequence ID" value="KAG5461764.1"/>
    <property type="molecule type" value="Genomic_DNA"/>
</dbReference>
<evidence type="ECO:0000256" key="5">
    <source>
        <dbReference type="ARBA" id="ARBA00023242"/>
    </source>
</evidence>
<keyword evidence="5" id="KW-0539">Nucleus</keyword>
<dbReference type="InterPro" id="IPR021627">
    <property type="entry name" value="Mediator_Med27"/>
</dbReference>
<keyword evidence="7" id="KW-1185">Reference proteome</keyword>
<dbReference type="AlphaFoldDB" id="A0A8H7ZYQ7"/>
<accession>A0A8H7ZYQ7</accession>
<comment type="subcellular location">
    <subcellularLocation>
        <location evidence="1">Nucleus</location>
    </subcellularLocation>
</comment>
<protein>
    <submittedName>
        <fullName evidence="6">Uncharacterized protein</fullName>
    </submittedName>
</protein>
<evidence type="ECO:0000256" key="2">
    <source>
        <dbReference type="ARBA" id="ARBA00008048"/>
    </source>
</evidence>
<proteinExistence type="inferred from homology"/>
<evidence type="ECO:0000256" key="4">
    <source>
        <dbReference type="ARBA" id="ARBA00023163"/>
    </source>
</evidence>
<dbReference type="OrthoDB" id="1868004at2759"/>
<evidence type="ECO:0000313" key="7">
    <source>
        <dbReference type="Proteomes" id="UP000673691"/>
    </source>
</evidence>
<keyword evidence="4" id="KW-0804">Transcription</keyword>
<name>A0A8H7ZYQ7_9FUNG</name>
<evidence type="ECO:0000256" key="3">
    <source>
        <dbReference type="ARBA" id="ARBA00023015"/>
    </source>
</evidence>
<sequence length="95" mass="10759">MLRGPAATASPPEGMTDDDEEKFLEVNGAWEFMEWLELYHDLFTAPCCGCGRLIKRQGLNAEFILPHVRVFTGLPGYDQKNPRSFGKAWHRSCLS</sequence>
<dbReference type="Proteomes" id="UP000673691">
    <property type="component" value="Unassembled WGS sequence"/>
</dbReference>
<reference evidence="6 7" key="1">
    <citation type="journal article" name="Sci. Rep.">
        <title>Genome-scale phylogenetic analyses confirm Olpidium as the closest living zoosporic fungus to the non-flagellated, terrestrial fungi.</title>
        <authorList>
            <person name="Chang Y."/>
            <person name="Rochon D."/>
            <person name="Sekimoto S."/>
            <person name="Wang Y."/>
            <person name="Chovatia M."/>
            <person name="Sandor L."/>
            <person name="Salamov A."/>
            <person name="Grigoriev I.V."/>
            <person name="Stajich J.E."/>
            <person name="Spatafora J.W."/>
        </authorList>
    </citation>
    <scope>NUCLEOTIDE SEQUENCE [LARGE SCALE GENOMIC DNA]</scope>
    <source>
        <strain evidence="6">S191</strain>
    </source>
</reference>
<organism evidence="6 7">
    <name type="scientific">Olpidium bornovanus</name>
    <dbReference type="NCBI Taxonomy" id="278681"/>
    <lineage>
        <taxon>Eukaryota</taxon>
        <taxon>Fungi</taxon>
        <taxon>Fungi incertae sedis</taxon>
        <taxon>Olpidiomycota</taxon>
        <taxon>Olpidiomycotina</taxon>
        <taxon>Olpidiomycetes</taxon>
        <taxon>Olpidiales</taxon>
        <taxon>Olpidiaceae</taxon>
        <taxon>Olpidium</taxon>
    </lineage>
</organism>
<evidence type="ECO:0000256" key="1">
    <source>
        <dbReference type="ARBA" id="ARBA00004123"/>
    </source>
</evidence>
<comment type="similarity">
    <text evidence="2">Belongs to the Mediator complex subunit 27 family.</text>
</comment>
<dbReference type="GO" id="GO:0016592">
    <property type="term" value="C:mediator complex"/>
    <property type="evidence" value="ECO:0007669"/>
    <property type="project" value="InterPro"/>
</dbReference>
<comment type="caution">
    <text evidence="6">The sequence shown here is derived from an EMBL/GenBank/DDBJ whole genome shotgun (WGS) entry which is preliminary data.</text>
</comment>
<keyword evidence="3" id="KW-0805">Transcription regulation</keyword>
<dbReference type="Pfam" id="PF11571">
    <property type="entry name" value="Med27"/>
    <property type="match status" value="1"/>
</dbReference>
<evidence type="ECO:0000313" key="6">
    <source>
        <dbReference type="EMBL" id="KAG5461764.1"/>
    </source>
</evidence>
<gene>
    <name evidence="6" type="ORF">BJ554DRAFT_5988</name>
</gene>